<dbReference type="EMBL" id="JACIFD010000009">
    <property type="protein sequence ID" value="MBB4071717.1"/>
    <property type="molecule type" value="Genomic_DNA"/>
</dbReference>
<reference evidence="4" key="1">
    <citation type="submission" date="2020-08" db="EMBL/GenBank/DDBJ databases">
        <title>Sequencing the genomes of 1000 actinobacteria strains.</title>
        <authorList>
            <person name="Klenk H.-P."/>
        </authorList>
    </citation>
    <scope>NUCLEOTIDE SEQUENCE [LARGE SCALE GENOMIC DNA]</scope>
    <source>
        <strain evidence="4">DSM 27064</strain>
    </source>
</reference>
<evidence type="ECO:0000313" key="4">
    <source>
        <dbReference type="EMBL" id="MBB4071717.1"/>
    </source>
</evidence>
<dbReference type="CDD" id="cd01399">
    <property type="entry name" value="GlcN6P_deaminase"/>
    <property type="match status" value="1"/>
</dbReference>
<evidence type="ECO:0000256" key="1">
    <source>
        <dbReference type="ARBA" id="ARBA00022801"/>
    </source>
</evidence>
<dbReference type="RefSeq" id="WP_183304724.1">
    <property type="nucleotide sequence ID" value="NZ_JACIFD010000009.1"/>
</dbReference>
<organism evidence="4 5">
    <name type="scientific">Canibacter oris</name>
    <dbReference type="NCBI Taxonomy" id="1365628"/>
    <lineage>
        <taxon>Bacteria</taxon>
        <taxon>Bacillati</taxon>
        <taxon>Actinomycetota</taxon>
        <taxon>Actinomycetes</taxon>
        <taxon>Micrococcales</taxon>
        <taxon>Microbacteriaceae</taxon>
        <taxon>Canibacter</taxon>
    </lineage>
</organism>
<dbReference type="SUPFAM" id="SSF100950">
    <property type="entry name" value="NagB/RpiA/CoA transferase-like"/>
    <property type="match status" value="1"/>
</dbReference>
<accession>A0A840DNR2</accession>
<dbReference type="GO" id="GO:0005975">
    <property type="term" value="P:carbohydrate metabolic process"/>
    <property type="evidence" value="ECO:0007669"/>
    <property type="project" value="InterPro"/>
</dbReference>
<dbReference type="GO" id="GO:0004342">
    <property type="term" value="F:glucosamine-6-phosphate deaminase activity"/>
    <property type="evidence" value="ECO:0007669"/>
    <property type="project" value="UniProtKB-EC"/>
</dbReference>
<protein>
    <submittedName>
        <fullName evidence="4">Glucosamine-6-phosphate deaminase</fullName>
        <ecNumber evidence="4">3.5.99.6</ecNumber>
    </submittedName>
</protein>
<dbReference type="EC" id="3.5.99.6" evidence="4"/>
<evidence type="ECO:0000259" key="3">
    <source>
        <dbReference type="Pfam" id="PF01182"/>
    </source>
</evidence>
<evidence type="ECO:0000256" key="2">
    <source>
        <dbReference type="ARBA" id="ARBA00023277"/>
    </source>
</evidence>
<keyword evidence="5" id="KW-1185">Reference proteome</keyword>
<name>A0A840DNR2_9MICO</name>
<dbReference type="GO" id="GO:0019262">
    <property type="term" value="P:N-acetylneuraminate catabolic process"/>
    <property type="evidence" value="ECO:0007669"/>
    <property type="project" value="TreeGrafter"/>
</dbReference>
<gene>
    <name evidence="4" type="ORF">F5897_001031</name>
</gene>
<dbReference type="PANTHER" id="PTHR11280:SF5">
    <property type="entry name" value="GLUCOSAMINE-6-PHOSPHATE ISOMERASE"/>
    <property type="match status" value="1"/>
</dbReference>
<dbReference type="InterPro" id="IPR006148">
    <property type="entry name" value="Glc/Gal-6P_isomerase"/>
</dbReference>
<proteinExistence type="predicted"/>
<sequence length="265" mass="28074">MFVGIFEDETALAAFAARRVRDALAARADAVLGVATGSTPLKLYAQLRQMHSSGDFSLRGVRAFALDEYVGLPVSHPESYRSVLRAELVGEDRTGLRETDLFTPAAATTDPFQAAREYEAQLAAAGGTDLQILGIGSNGHIGFNEPGGSLVSRTHLEVLAPSTRRDNSRFFGGDLEAVPSHAVTQGLATILTSKELLLLAQGPQKAAAVAAALEGPVSASCPASVLQLHENVVVLLDEAAAAELRQRENYALRWPILLQSMGDTP</sequence>
<dbReference type="GO" id="GO:0006043">
    <property type="term" value="P:glucosamine catabolic process"/>
    <property type="evidence" value="ECO:0007669"/>
    <property type="project" value="TreeGrafter"/>
</dbReference>
<dbReference type="InterPro" id="IPR018321">
    <property type="entry name" value="Glucosamine6P_isomerase_CS"/>
</dbReference>
<comment type="caution">
    <text evidence="4">The sequence shown here is derived from an EMBL/GenBank/DDBJ whole genome shotgun (WGS) entry which is preliminary data.</text>
</comment>
<evidence type="ECO:0000313" key="5">
    <source>
        <dbReference type="Proteomes" id="UP000571183"/>
    </source>
</evidence>
<keyword evidence="2" id="KW-0119">Carbohydrate metabolism</keyword>
<dbReference type="GO" id="GO:0042802">
    <property type="term" value="F:identical protein binding"/>
    <property type="evidence" value="ECO:0007669"/>
    <property type="project" value="TreeGrafter"/>
</dbReference>
<dbReference type="PROSITE" id="PS01161">
    <property type="entry name" value="GLC_GALNAC_ISOMERASE"/>
    <property type="match status" value="1"/>
</dbReference>
<dbReference type="InterPro" id="IPR037171">
    <property type="entry name" value="NagB/RpiA_transferase-like"/>
</dbReference>
<dbReference type="Gene3D" id="3.40.50.1360">
    <property type="match status" value="1"/>
</dbReference>
<dbReference type="GO" id="GO:0005737">
    <property type="term" value="C:cytoplasm"/>
    <property type="evidence" value="ECO:0007669"/>
    <property type="project" value="TreeGrafter"/>
</dbReference>
<dbReference type="AlphaFoldDB" id="A0A840DNR2"/>
<keyword evidence="1 4" id="KW-0378">Hydrolase</keyword>
<dbReference type="PANTHER" id="PTHR11280">
    <property type="entry name" value="GLUCOSAMINE-6-PHOSPHATE ISOMERASE"/>
    <property type="match status" value="1"/>
</dbReference>
<dbReference type="GO" id="GO:0006046">
    <property type="term" value="P:N-acetylglucosamine catabolic process"/>
    <property type="evidence" value="ECO:0007669"/>
    <property type="project" value="TreeGrafter"/>
</dbReference>
<dbReference type="Proteomes" id="UP000571183">
    <property type="component" value="Unassembled WGS sequence"/>
</dbReference>
<dbReference type="InterPro" id="IPR004547">
    <property type="entry name" value="Glucosamine6P_isomerase"/>
</dbReference>
<dbReference type="Pfam" id="PF01182">
    <property type="entry name" value="Glucosamine_iso"/>
    <property type="match status" value="1"/>
</dbReference>
<feature type="domain" description="Glucosamine/galactosamine-6-phosphate isomerase" evidence="3">
    <location>
        <begin position="10"/>
        <end position="231"/>
    </location>
</feature>